<dbReference type="EMBL" id="JBCIVJ010000028">
    <property type="protein sequence ID" value="MEN0581792.1"/>
    <property type="molecule type" value="Genomic_DNA"/>
</dbReference>
<dbReference type="InterPro" id="IPR037294">
    <property type="entry name" value="ABC_BtuC-like"/>
</dbReference>
<feature type="transmembrane region" description="Helical" evidence="8">
    <location>
        <begin position="636"/>
        <end position="653"/>
    </location>
</feature>
<keyword evidence="3" id="KW-0813">Transport</keyword>
<evidence type="ECO:0000256" key="7">
    <source>
        <dbReference type="ARBA" id="ARBA00023136"/>
    </source>
</evidence>
<evidence type="ECO:0000256" key="4">
    <source>
        <dbReference type="ARBA" id="ARBA00022475"/>
    </source>
</evidence>
<dbReference type="PANTHER" id="PTHR30472">
    <property type="entry name" value="FERRIC ENTEROBACTIN TRANSPORT SYSTEM PERMEASE PROTEIN"/>
    <property type="match status" value="1"/>
</dbReference>
<feature type="transmembrane region" description="Helical" evidence="8">
    <location>
        <begin position="515"/>
        <end position="535"/>
    </location>
</feature>
<organism evidence="9 10">
    <name type="scientific">Phytobacter palmae</name>
    <dbReference type="NCBI Taxonomy" id="1855371"/>
    <lineage>
        <taxon>Bacteria</taxon>
        <taxon>Pseudomonadati</taxon>
        <taxon>Pseudomonadota</taxon>
        <taxon>Gammaproteobacteria</taxon>
        <taxon>Enterobacterales</taxon>
        <taxon>Enterobacteriaceae</taxon>
        <taxon>Phytobacter</taxon>
    </lineage>
</organism>
<evidence type="ECO:0000313" key="9">
    <source>
        <dbReference type="EMBL" id="MEN0581792.1"/>
    </source>
</evidence>
<dbReference type="PANTHER" id="PTHR30472:SF37">
    <property type="entry name" value="FE(3+) DICITRATE TRANSPORT SYSTEM PERMEASE PROTEIN FECD-RELATED"/>
    <property type="match status" value="1"/>
</dbReference>
<feature type="transmembrane region" description="Helical" evidence="8">
    <location>
        <begin position="49"/>
        <end position="76"/>
    </location>
</feature>
<evidence type="ECO:0000256" key="1">
    <source>
        <dbReference type="ARBA" id="ARBA00004651"/>
    </source>
</evidence>
<keyword evidence="4" id="KW-1003">Cell membrane</keyword>
<evidence type="ECO:0000313" key="10">
    <source>
        <dbReference type="Proteomes" id="UP001411173"/>
    </source>
</evidence>
<feature type="transmembrane region" description="Helical" evidence="8">
    <location>
        <begin position="88"/>
        <end position="107"/>
    </location>
</feature>
<sequence length="661" mass="69875">MIKTLTSRRGWLLILLLWSAATGLALQNILQQGGFGELFTPDTHAIPAILLQTLWAPRQCMALLAGATLGVCGWLMQRVLRNPLAEPTTLGMTSGATLAMGLASLWFPASLLTFRTGIVILGEVGALACVLLLAWRQRLSPLVMIQAGMMINLWCGAVTMLIAVVNDRFLLAAMMWTGGSLAQEGWQSFFHLLPWLGGGLLALLLMSRQLELLQLPETMVSSLGASPFRIRAVVMSLALLMSAMVINAVGVISFVGLAAPHLARLCGARTSRETLWQTALIGAGLLWFTDLCASRIAIFNGQLLPAGMLTALTGGPLLILLARRARTHMIDTAPLPIATPSVFTGRRAFGWALVALIIATVVSLFFGRSLDSWHLATPQELDVLLPLRLPRLLAAICAGALLAGAGVLMQRVSGNPLASPEVLGIGGGAVLGITVVVVLFPTSGNGMLLLSSTLGALISLGITLRNSQQSAFNPQRVLLNGLALNALCQAVVNVIMLHHLETSAKLLPLMSGTTYYVSAPIAGVLLVVTLMLLAIAPLLRRWLVLLPMGGVAASLGLGVPKARIAVLSLAALMTGFATLLVGPVSFVGLLGPHLARRLGVKDPLAQLFTAALLSALVMVTADWLGRNALYPRQLPVGLLASLIGVPLLIWPLLRNRDSGSH</sequence>
<keyword evidence="5 8" id="KW-0812">Transmembrane</keyword>
<feature type="transmembrane region" description="Helical" evidence="8">
    <location>
        <begin position="542"/>
        <end position="559"/>
    </location>
</feature>
<name>A0ABU9VAT8_9ENTR</name>
<feature type="transmembrane region" description="Helical" evidence="8">
    <location>
        <begin position="389"/>
        <end position="409"/>
    </location>
</feature>
<dbReference type="CDD" id="cd06550">
    <property type="entry name" value="TM_ABC_iron-siderophores_like"/>
    <property type="match status" value="2"/>
</dbReference>
<dbReference type="InterPro" id="IPR000522">
    <property type="entry name" value="ABC_transptr_permease_BtuC"/>
</dbReference>
<dbReference type="NCBIfam" id="NF007866">
    <property type="entry name" value="PRK10577.1-2"/>
    <property type="match status" value="1"/>
</dbReference>
<evidence type="ECO:0000256" key="6">
    <source>
        <dbReference type="ARBA" id="ARBA00022989"/>
    </source>
</evidence>
<feature type="transmembrane region" description="Helical" evidence="8">
    <location>
        <begin position="303"/>
        <end position="322"/>
    </location>
</feature>
<keyword evidence="7 8" id="KW-0472">Membrane</keyword>
<gene>
    <name evidence="9" type="primary">fhuB</name>
    <name evidence="9" type="ORF">AAIG39_22720</name>
</gene>
<dbReference type="Gene3D" id="1.10.3470.10">
    <property type="entry name" value="ABC transporter involved in vitamin B12 uptake, BtuC"/>
    <property type="match status" value="2"/>
</dbReference>
<feature type="transmembrane region" description="Helical" evidence="8">
    <location>
        <begin position="603"/>
        <end position="624"/>
    </location>
</feature>
<dbReference type="Proteomes" id="UP001411173">
    <property type="component" value="Unassembled WGS sequence"/>
</dbReference>
<comment type="similarity">
    <text evidence="2">Belongs to the binding-protein-dependent transport system permease family. FecCD subfamily.</text>
</comment>
<feature type="transmembrane region" description="Helical" evidence="8">
    <location>
        <begin position="275"/>
        <end position="297"/>
    </location>
</feature>
<feature type="transmembrane region" description="Helical" evidence="8">
    <location>
        <begin position="446"/>
        <end position="465"/>
    </location>
</feature>
<reference evidence="9 10" key="1">
    <citation type="submission" date="2024-02" db="EMBL/GenBank/DDBJ databases">
        <title>Whole genome of MDR Enterobacteriaceae from southern Thailand.</title>
        <authorList>
            <person name="Surachat K."/>
        </authorList>
    </citation>
    <scope>NUCLEOTIDE SEQUENCE [LARGE SCALE GENOMIC DNA]</scope>
    <source>
        <strain evidence="9 10">PSU_29</strain>
    </source>
</reference>
<feature type="transmembrane region" description="Helical" evidence="8">
    <location>
        <begin position="245"/>
        <end position="263"/>
    </location>
</feature>
<keyword evidence="6 8" id="KW-1133">Transmembrane helix</keyword>
<dbReference type="SUPFAM" id="SSF81345">
    <property type="entry name" value="ABC transporter involved in vitamin B12 uptake, BtuC"/>
    <property type="match status" value="2"/>
</dbReference>
<evidence type="ECO:0000256" key="3">
    <source>
        <dbReference type="ARBA" id="ARBA00022448"/>
    </source>
</evidence>
<feature type="transmembrane region" description="Helical" evidence="8">
    <location>
        <begin position="113"/>
        <end position="135"/>
    </location>
</feature>
<dbReference type="Pfam" id="PF01032">
    <property type="entry name" value="FecCD"/>
    <property type="match status" value="2"/>
</dbReference>
<accession>A0ABU9VAT8</accession>
<feature type="transmembrane region" description="Helical" evidence="8">
    <location>
        <begin position="142"/>
        <end position="165"/>
    </location>
</feature>
<feature type="transmembrane region" description="Helical" evidence="8">
    <location>
        <begin position="348"/>
        <end position="369"/>
    </location>
</feature>
<evidence type="ECO:0000256" key="8">
    <source>
        <dbReference type="SAM" id="Phobius"/>
    </source>
</evidence>
<feature type="transmembrane region" description="Helical" evidence="8">
    <location>
        <begin position="421"/>
        <end position="440"/>
    </location>
</feature>
<feature type="transmembrane region" description="Helical" evidence="8">
    <location>
        <begin position="477"/>
        <end position="495"/>
    </location>
</feature>
<comment type="subcellular location">
    <subcellularLocation>
        <location evidence="1">Cell membrane</location>
        <topology evidence="1">Multi-pass membrane protein</topology>
    </subcellularLocation>
</comment>
<feature type="transmembrane region" description="Helical" evidence="8">
    <location>
        <begin position="565"/>
        <end position="591"/>
    </location>
</feature>
<evidence type="ECO:0000256" key="5">
    <source>
        <dbReference type="ARBA" id="ARBA00022692"/>
    </source>
</evidence>
<protein>
    <submittedName>
        <fullName evidence="9">Fe(3+)-hydroxamate ABC transporter permease FhuB</fullName>
    </submittedName>
</protein>
<keyword evidence="10" id="KW-1185">Reference proteome</keyword>
<proteinExistence type="inferred from homology"/>
<evidence type="ECO:0000256" key="2">
    <source>
        <dbReference type="ARBA" id="ARBA00007935"/>
    </source>
</evidence>
<dbReference type="RefSeq" id="WP_343194777.1">
    <property type="nucleotide sequence ID" value="NZ_JBCIVJ010000028.1"/>
</dbReference>
<comment type="caution">
    <text evidence="9">The sequence shown here is derived from an EMBL/GenBank/DDBJ whole genome shotgun (WGS) entry which is preliminary data.</text>
</comment>